<keyword evidence="2" id="KW-1185">Reference proteome</keyword>
<sequence length="34" mass="3551">MKPVTFRPLTARALPLSSANSAMPEPTRPSAAAL</sequence>
<name>A0A7Y9KGB1_9ACTN</name>
<dbReference type="Proteomes" id="UP000591272">
    <property type="component" value="Unassembled WGS sequence"/>
</dbReference>
<gene>
    <name evidence="1" type="ORF">BJ999_006761</name>
</gene>
<comment type="caution">
    <text evidence="1">The sequence shown here is derived from an EMBL/GenBank/DDBJ whole genome shotgun (WGS) entry which is preliminary data.</text>
</comment>
<organism evidence="1 2">
    <name type="scientific">Actinomadura citrea</name>
    <dbReference type="NCBI Taxonomy" id="46158"/>
    <lineage>
        <taxon>Bacteria</taxon>
        <taxon>Bacillati</taxon>
        <taxon>Actinomycetota</taxon>
        <taxon>Actinomycetes</taxon>
        <taxon>Streptosporangiales</taxon>
        <taxon>Thermomonosporaceae</taxon>
        <taxon>Actinomadura</taxon>
    </lineage>
</organism>
<reference evidence="1 2" key="1">
    <citation type="submission" date="2020-07" db="EMBL/GenBank/DDBJ databases">
        <title>Sequencing the genomes of 1000 actinobacteria strains.</title>
        <authorList>
            <person name="Klenk H.-P."/>
        </authorList>
    </citation>
    <scope>NUCLEOTIDE SEQUENCE [LARGE SCALE GENOMIC DNA]</scope>
    <source>
        <strain evidence="1 2">DSM 43461</strain>
    </source>
</reference>
<evidence type="ECO:0000313" key="1">
    <source>
        <dbReference type="EMBL" id="NYE16465.1"/>
    </source>
</evidence>
<protein>
    <submittedName>
        <fullName evidence="1">Uncharacterized protein</fullName>
    </submittedName>
</protein>
<proteinExistence type="predicted"/>
<dbReference type="AlphaFoldDB" id="A0A7Y9KGB1"/>
<dbReference type="EMBL" id="JACCBT010000001">
    <property type="protein sequence ID" value="NYE16465.1"/>
    <property type="molecule type" value="Genomic_DNA"/>
</dbReference>
<evidence type="ECO:0000313" key="2">
    <source>
        <dbReference type="Proteomes" id="UP000591272"/>
    </source>
</evidence>
<accession>A0A7Y9KGB1</accession>